<dbReference type="PANTHER" id="PTHR33365">
    <property type="entry name" value="YALI0B05434P"/>
    <property type="match status" value="1"/>
</dbReference>
<reference evidence="4 5" key="1">
    <citation type="submission" date="2018-12" db="EMBL/GenBank/DDBJ databases">
        <title>Draft genome sequence of Xylaria grammica IHI A82.</title>
        <authorList>
            <person name="Buettner E."/>
            <person name="Kellner H."/>
        </authorList>
    </citation>
    <scope>NUCLEOTIDE SEQUENCE [LARGE SCALE GENOMIC DNA]</scope>
    <source>
        <strain evidence="4 5">IHI A82</strain>
    </source>
</reference>
<dbReference type="Pfam" id="PF11807">
    <property type="entry name" value="UstYa"/>
    <property type="match status" value="1"/>
</dbReference>
<sequence>MAVENVYSQRAAFLKKEVDSELGPSSHPYQPKRRLRQFPWSWFLSTITFACTTIILLLRPVTETSRCTDARSLPVVVGTSFSVTYGWESTANSAPWQEDSSYRVEVKFTGALTWNASGTLINEHAPGEKLWVGDPSPEIDALWERFEKLWSIMVEGDEADNVRDQTLLKDGYWVTGLDVFHQLHCLDSLRRALYPDYYPHKASPRTWRLHTDHCVDYLRQAIMCHGDTTPVNQKWYPQAHRFGPDFATVHVCKPFDEIVEWSQLRTPEGRKGTRGIEVAKDPSVVIPDDSDVLKKEHEH</sequence>
<dbReference type="GO" id="GO:0043386">
    <property type="term" value="P:mycotoxin biosynthetic process"/>
    <property type="evidence" value="ECO:0007669"/>
    <property type="project" value="InterPro"/>
</dbReference>
<keyword evidence="5" id="KW-1185">Reference proteome</keyword>
<dbReference type="PANTHER" id="PTHR33365:SF4">
    <property type="entry name" value="CYCLOCHLOROTINE BIOSYNTHESIS PROTEIN O"/>
    <property type="match status" value="1"/>
</dbReference>
<dbReference type="AlphaFoldDB" id="A0A439CZW8"/>
<dbReference type="STRING" id="363999.A0A439CZW8"/>
<dbReference type="InterPro" id="IPR021765">
    <property type="entry name" value="UstYa-like"/>
</dbReference>
<accession>A0A439CZW8</accession>
<feature type="transmembrane region" description="Helical" evidence="3">
    <location>
        <begin position="40"/>
        <end position="58"/>
    </location>
</feature>
<organism evidence="4 5">
    <name type="scientific">Xylaria grammica</name>
    <dbReference type="NCBI Taxonomy" id="363999"/>
    <lineage>
        <taxon>Eukaryota</taxon>
        <taxon>Fungi</taxon>
        <taxon>Dikarya</taxon>
        <taxon>Ascomycota</taxon>
        <taxon>Pezizomycotina</taxon>
        <taxon>Sordariomycetes</taxon>
        <taxon>Xylariomycetidae</taxon>
        <taxon>Xylariales</taxon>
        <taxon>Xylariaceae</taxon>
        <taxon>Xylaria</taxon>
    </lineage>
</organism>
<evidence type="ECO:0000256" key="2">
    <source>
        <dbReference type="ARBA" id="ARBA00035112"/>
    </source>
</evidence>
<keyword evidence="3" id="KW-1133">Transmembrane helix</keyword>
<dbReference type="Proteomes" id="UP000286045">
    <property type="component" value="Unassembled WGS sequence"/>
</dbReference>
<comment type="similarity">
    <text evidence="2">Belongs to the ustYa family.</text>
</comment>
<evidence type="ECO:0000256" key="3">
    <source>
        <dbReference type="SAM" id="Phobius"/>
    </source>
</evidence>
<comment type="caution">
    <text evidence="4">The sequence shown here is derived from an EMBL/GenBank/DDBJ whole genome shotgun (WGS) entry which is preliminary data.</text>
</comment>
<proteinExistence type="inferred from homology"/>
<protein>
    <recommendedName>
        <fullName evidence="6">DUF3328 domain-containing protein</fullName>
    </recommendedName>
</protein>
<evidence type="ECO:0000313" key="4">
    <source>
        <dbReference type="EMBL" id="RWA07720.1"/>
    </source>
</evidence>
<name>A0A439CZW8_9PEZI</name>
<keyword evidence="3" id="KW-0472">Membrane</keyword>
<gene>
    <name evidence="4" type="ORF">EKO27_g7384</name>
</gene>
<comment type="pathway">
    <text evidence="1">Mycotoxin biosynthesis.</text>
</comment>
<dbReference type="EMBL" id="RYZI01000241">
    <property type="protein sequence ID" value="RWA07720.1"/>
    <property type="molecule type" value="Genomic_DNA"/>
</dbReference>
<evidence type="ECO:0008006" key="6">
    <source>
        <dbReference type="Google" id="ProtNLM"/>
    </source>
</evidence>
<keyword evidence="3" id="KW-0812">Transmembrane</keyword>
<evidence type="ECO:0000313" key="5">
    <source>
        <dbReference type="Proteomes" id="UP000286045"/>
    </source>
</evidence>
<evidence type="ECO:0000256" key="1">
    <source>
        <dbReference type="ARBA" id="ARBA00004685"/>
    </source>
</evidence>